<accession>A0A420NF60</accession>
<evidence type="ECO:0000256" key="1">
    <source>
        <dbReference type="SAM" id="Phobius"/>
    </source>
</evidence>
<name>A0A420NF60_FUSOX</name>
<keyword evidence="1" id="KW-0812">Transmembrane</keyword>
<feature type="transmembrane region" description="Helical" evidence="1">
    <location>
        <begin position="52"/>
        <end position="73"/>
    </location>
</feature>
<evidence type="ECO:0000313" key="3">
    <source>
        <dbReference type="Proteomes" id="UP000285860"/>
    </source>
</evidence>
<sequence length="82" mass="8420">MSLLKSALGSFDYDEGDLREALAGVSRDTGGGDEAHSMIAYGANATCKAIALLFYIVASSGALCLACGVLAVFGRSRAKKSQ</sequence>
<organism evidence="2 3">
    <name type="scientific">Fusarium oxysporum</name>
    <name type="common">Fusarium vascular wilt</name>
    <dbReference type="NCBI Taxonomy" id="5507"/>
    <lineage>
        <taxon>Eukaryota</taxon>
        <taxon>Fungi</taxon>
        <taxon>Dikarya</taxon>
        <taxon>Ascomycota</taxon>
        <taxon>Pezizomycotina</taxon>
        <taxon>Sordariomycetes</taxon>
        <taxon>Hypocreomycetidae</taxon>
        <taxon>Hypocreales</taxon>
        <taxon>Nectriaceae</taxon>
        <taxon>Fusarium</taxon>
        <taxon>Fusarium oxysporum species complex</taxon>
    </lineage>
</organism>
<dbReference type="VEuPathDB" id="FungiDB:HZS61_005219"/>
<reference evidence="2 3" key="1">
    <citation type="journal article" date="2018" name="Sci. Rep.">
        <title>Characterisation of pathogen-specific regions and novel effector candidates in Fusarium oxysporum f. sp. cepae.</title>
        <authorList>
            <person name="Armitage A.D."/>
            <person name="Taylor A."/>
            <person name="Sobczyk M.K."/>
            <person name="Baxter L."/>
            <person name="Greenfield B.P."/>
            <person name="Bates H.J."/>
            <person name="Wilson F."/>
            <person name="Jackson A.C."/>
            <person name="Ott S."/>
            <person name="Harrison R.J."/>
            <person name="Clarkson J.P."/>
        </authorList>
    </citation>
    <scope>NUCLEOTIDE SEQUENCE [LARGE SCALE GENOMIC DNA]</scope>
    <source>
        <strain evidence="2 3">Fo_A28</strain>
    </source>
</reference>
<dbReference type="Proteomes" id="UP000285860">
    <property type="component" value="Unassembled WGS sequence"/>
</dbReference>
<proteinExistence type="predicted"/>
<dbReference type="VEuPathDB" id="FungiDB:FOMG_18900"/>
<dbReference type="VEuPathDB" id="FungiDB:FOC4_g10000469"/>
<keyword evidence="1" id="KW-1133">Transmembrane helix</keyword>
<dbReference type="VEuPathDB" id="FungiDB:FOXG_14816"/>
<dbReference type="AlphaFoldDB" id="A0A420NF60"/>
<dbReference type="VEuPathDB" id="FungiDB:FOIG_16121"/>
<evidence type="ECO:0000313" key="2">
    <source>
        <dbReference type="EMBL" id="RKK78916.1"/>
    </source>
</evidence>
<gene>
    <name evidence="2" type="ORF">BFJ68_g17851</name>
</gene>
<protein>
    <submittedName>
        <fullName evidence="2">Uncharacterized protein</fullName>
    </submittedName>
</protein>
<comment type="caution">
    <text evidence="2">The sequence shown here is derived from an EMBL/GenBank/DDBJ whole genome shotgun (WGS) entry which is preliminary data.</text>
</comment>
<keyword evidence="1" id="KW-0472">Membrane</keyword>
<dbReference type="EMBL" id="MRCY01000790">
    <property type="protein sequence ID" value="RKK78916.1"/>
    <property type="molecule type" value="Genomic_DNA"/>
</dbReference>